<dbReference type="SUPFAM" id="SSF55729">
    <property type="entry name" value="Acyl-CoA N-acyltransferases (Nat)"/>
    <property type="match status" value="1"/>
</dbReference>
<dbReference type="InterPro" id="IPR016181">
    <property type="entry name" value="Acyl_CoA_acyltransferase"/>
</dbReference>
<proteinExistence type="inferred from homology"/>
<comment type="function">
    <text evidence="2">Involved in resistance to gentamicin, tobramycin, and kanamycin. Tobramycin and kanamycin resistance is due to the ACC activity, specified by N-terminal region. The C-terminal region is a kinase that phosphorylates several 4,6-disubstituted aminoglycosides.</text>
</comment>
<dbReference type="CDD" id="cd04301">
    <property type="entry name" value="NAT_SF"/>
    <property type="match status" value="1"/>
</dbReference>
<dbReference type="AlphaFoldDB" id="A0A5D4QRX3"/>
<dbReference type="EMBL" id="VTER01000017">
    <property type="protein sequence ID" value="TYS41903.1"/>
    <property type="molecule type" value="Genomic_DNA"/>
</dbReference>
<comment type="caution">
    <text evidence="8">The sequence shown here is derived from an EMBL/GenBank/DDBJ whole genome shotgun (WGS) entry which is preliminary data.</text>
</comment>
<dbReference type="Gene3D" id="3.90.1200.10">
    <property type="match status" value="1"/>
</dbReference>
<dbReference type="InterPro" id="IPR011009">
    <property type="entry name" value="Kinase-like_dom_sf"/>
</dbReference>
<dbReference type="InterPro" id="IPR000182">
    <property type="entry name" value="GNAT_dom"/>
</dbReference>
<dbReference type="Proteomes" id="UP000322139">
    <property type="component" value="Unassembled WGS sequence"/>
</dbReference>
<evidence type="ECO:0000259" key="7">
    <source>
        <dbReference type="PROSITE" id="PS51186"/>
    </source>
</evidence>
<accession>A0A5D4QRX3</accession>
<comment type="catalytic activity">
    <reaction evidence="1">
        <text>a gentamycin + GTP = a gentamycin 2''-phosphate + GDP + H(+)</text>
        <dbReference type="Rhea" id="RHEA:48872"/>
        <dbReference type="ChEBI" id="CHEBI:15378"/>
        <dbReference type="ChEBI" id="CHEBI:37565"/>
        <dbReference type="ChEBI" id="CHEBI:58189"/>
        <dbReference type="ChEBI" id="CHEBI:90218"/>
        <dbReference type="ChEBI" id="CHEBI:90219"/>
        <dbReference type="EC" id="2.7.1.190"/>
    </reaction>
</comment>
<dbReference type="Pfam" id="PF01636">
    <property type="entry name" value="APH"/>
    <property type="match status" value="1"/>
</dbReference>
<dbReference type="PANTHER" id="PTHR41283:SF1">
    <property type="entry name" value="AMINOGLYCOSIDE PHOSPHOTRANSFERASE DOMAIN-CONTAINING PROTEIN"/>
    <property type="match status" value="1"/>
</dbReference>
<dbReference type="RefSeq" id="WP_148976959.1">
    <property type="nucleotide sequence ID" value="NZ_VTER01000017.1"/>
</dbReference>
<evidence type="ECO:0000313" key="9">
    <source>
        <dbReference type="Proteomes" id="UP000322139"/>
    </source>
</evidence>
<evidence type="ECO:0000313" key="8">
    <source>
        <dbReference type="EMBL" id="TYS41903.1"/>
    </source>
</evidence>
<dbReference type="GO" id="GO:0034071">
    <property type="term" value="F:aminoglycoside phosphotransferase activity"/>
    <property type="evidence" value="ECO:0007669"/>
    <property type="project" value="UniProtKB-EC"/>
</dbReference>
<dbReference type="SUPFAM" id="SSF56112">
    <property type="entry name" value="Protein kinase-like (PK-like)"/>
    <property type="match status" value="1"/>
</dbReference>
<evidence type="ECO:0000256" key="6">
    <source>
        <dbReference type="ARBA" id="ARBA00023268"/>
    </source>
</evidence>
<reference evidence="8 9" key="1">
    <citation type="submission" date="2019-08" db="EMBL/GenBank/DDBJ databases">
        <title>Bacillus genomes from the desert of Cuatro Cienegas, Coahuila.</title>
        <authorList>
            <person name="Olmedo-Alvarez G."/>
        </authorList>
    </citation>
    <scope>NUCLEOTIDE SEQUENCE [LARGE SCALE GENOMIC DNA]</scope>
    <source>
        <strain evidence="8 9">CH446_14T</strain>
    </source>
</reference>
<feature type="domain" description="N-acetyltransferase" evidence="7">
    <location>
        <begin position="313"/>
        <end position="455"/>
    </location>
</feature>
<dbReference type="PANTHER" id="PTHR41283">
    <property type="entry name" value="AMINOGLYCOSIDE PHOSPHOTRANSFERASE"/>
    <property type="match status" value="1"/>
</dbReference>
<dbReference type="InterPro" id="IPR002575">
    <property type="entry name" value="Aminoglycoside_PTrfase"/>
</dbReference>
<keyword evidence="6" id="KW-0511">Multifunctional enzyme</keyword>
<dbReference type="PROSITE" id="PS51186">
    <property type="entry name" value="GNAT"/>
    <property type="match status" value="1"/>
</dbReference>
<evidence type="ECO:0000256" key="4">
    <source>
        <dbReference type="ARBA" id="ARBA00011931"/>
    </source>
</evidence>
<dbReference type="EC" id="2.7.1.190" evidence="4"/>
<evidence type="ECO:0000256" key="3">
    <source>
        <dbReference type="ARBA" id="ARBA00008487"/>
    </source>
</evidence>
<dbReference type="Gene3D" id="3.40.630.30">
    <property type="match status" value="1"/>
</dbReference>
<organism evidence="8 9">
    <name type="scientific">Bacillus infantis</name>
    <dbReference type="NCBI Taxonomy" id="324767"/>
    <lineage>
        <taxon>Bacteria</taxon>
        <taxon>Bacillati</taxon>
        <taxon>Bacillota</taxon>
        <taxon>Bacilli</taxon>
        <taxon>Bacillales</taxon>
        <taxon>Bacillaceae</taxon>
        <taxon>Bacillus</taxon>
    </lineage>
</organism>
<name>A0A5D4QRX3_9BACI</name>
<evidence type="ECO:0000256" key="1">
    <source>
        <dbReference type="ARBA" id="ARBA00001735"/>
    </source>
</evidence>
<dbReference type="Pfam" id="PF00583">
    <property type="entry name" value="Acetyltransf_1"/>
    <property type="match status" value="1"/>
</dbReference>
<dbReference type="GO" id="GO:0016747">
    <property type="term" value="F:acyltransferase activity, transferring groups other than amino-acyl groups"/>
    <property type="evidence" value="ECO:0007669"/>
    <property type="project" value="InterPro"/>
</dbReference>
<comment type="similarity">
    <text evidence="3">In the C-terminal section; belongs to the aminoglycoside phosphotransferase family.</text>
</comment>
<evidence type="ECO:0000256" key="5">
    <source>
        <dbReference type="ARBA" id="ARBA00014467"/>
    </source>
</evidence>
<keyword evidence="8" id="KW-0808">Transferase</keyword>
<sequence length="456" mass="53159">MLERLAEEIPLLKKSTGIVRIVKGFSQDEKYMVSLKDKSKLLLRLFDLSGLPSKRQEFTILEKMHGYAVPCSQPVEIGEAGGRGYMITSFIEGKDAEEEIKHLSEQDQYAIGLEAGRQLRKMHQLHAPEGTPSWYKRKAEKHRKYVEAYSSWGVKIKHDDKILSFIEENLHRMKNRPSLFQHDDYHPGNLIIQNKRLAGIIDFNRFDWGDPIHEFLKIGIFSRNVSIPFSIGQIKGYHDKEEPGESFWTLYSVYLGMCAFSTVIWTLKHTPENLEEMMGKVNLFLEDHDYFSRIRPKWYDLHQGGTATVEVNYQIYAGMPKQEMLDKILPLHAAIFGELGQLEKKMAEKPKLLVASAIYHDQLIGYKIGYELEESKFYSWLGGVEEEFRGKGIASRLMEMQHEYIKGRGYRVVRTKTMNKWRDMLILNIKHGFEVMETYIDEKGMHKIILEKKLRD</sequence>
<gene>
    <name evidence="8" type="ORF">FZD51_23570</name>
</gene>
<evidence type="ECO:0000256" key="2">
    <source>
        <dbReference type="ARBA" id="ARBA00002498"/>
    </source>
</evidence>
<protein>
    <recommendedName>
        <fullName evidence="5">Bifunctional AAC/APH</fullName>
        <ecNumber evidence="4">2.7.1.190</ecNumber>
    </recommendedName>
</protein>